<proteinExistence type="predicted"/>
<evidence type="ECO:0000313" key="1">
    <source>
        <dbReference type="EMBL" id="SKC66656.1"/>
    </source>
</evidence>
<dbReference type="RefSeq" id="WP_176168853.1">
    <property type="nucleotide sequence ID" value="NZ_FUZQ01000004.1"/>
</dbReference>
<dbReference type="EMBL" id="FUZQ01000004">
    <property type="protein sequence ID" value="SKC66656.1"/>
    <property type="molecule type" value="Genomic_DNA"/>
</dbReference>
<evidence type="ECO:0008006" key="3">
    <source>
        <dbReference type="Google" id="ProtNLM"/>
    </source>
</evidence>
<dbReference type="AlphaFoldDB" id="A0A1T5KSA4"/>
<name>A0A1T5KSA4_9MICO</name>
<dbReference type="Pfam" id="PF19850">
    <property type="entry name" value="DUF6325"/>
    <property type="match status" value="1"/>
</dbReference>
<accession>A0A1T5KSA4</accession>
<keyword evidence="2" id="KW-1185">Reference proteome</keyword>
<organism evidence="1 2">
    <name type="scientific">Krasilnikoviella flava</name>
    <dbReference type="NCBI Taxonomy" id="526729"/>
    <lineage>
        <taxon>Bacteria</taxon>
        <taxon>Bacillati</taxon>
        <taxon>Actinomycetota</taxon>
        <taxon>Actinomycetes</taxon>
        <taxon>Micrococcales</taxon>
        <taxon>Promicromonosporaceae</taxon>
        <taxon>Krasilnikoviella</taxon>
    </lineage>
</organism>
<protein>
    <recommendedName>
        <fullName evidence="3">DUF1269 domain-containing protein</fullName>
    </recommendedName>
</protein>
<sequence length="146" mass="15128">MTAQQVGPIDYLVLEFPGARLQGKGLPALLDLVERGIIRILDLRVAKVTDTGVVGVALTDLDDDGELDLAVFEGATSGLLDDDDLARGASLVEPGNAVGMIVYENTWAGPFVTAMREAGAEVVSSGRIPVDDVVAALDALESAPPA</sequence>
<reference evidence="1 2" key="1">
    <citation type="submission" date="2017-02" db="EMBL/GenBank/DDBJ databases">
        <authorList>
            <person name="Peterson S.W."/>
        </authorList>
    </citation>
    <scope>NUCLEOTIDE SEQUENCE [LARGE SCALE GENOMIC DNA]</scope>
    <source>
        <strain evidence="1 2">DSM 21481</strain>
    </source>
</reference>
<gene>
    <name evidence="1" type="ORF">SAMN04324258_2347</name>
</gene>
<dbReference type="STRING" id="526729.SAMN04324258_2347"/>
<dbReference type="Proteomes" id="UP000189777">
    <property type="component" value="Unassembled WGS sequence"/>
</dbReference>
<dbReference type="InterPro" id="IPR046288">
    <property type="entry name" value="DUF6325"/>
</dbReference>
<evidence type="ECO:0000313" key="2">
    <source>
        <dbReference type="Proteomes" id="UP000189777"/>
    </source>
</evidence>